<dbReference type="GeneID" id="30966757"/>
<evidence type="ECO:0000313" key="2">
    <source>
        <dbReference type="EMBL" id="ODV61578.1"/>
    </source>
</evidence>
<protein>
    <submittedName>
        <fullName evidence="2">Uncharacterized protein</fullName>
    </submittedName>
</protein>
<feature type="region of interest" description="Disordered" evidence="1">
    <location>
        <begin position="1"/>
        <end position="23"/>
    </location>
</feature>
<evidence type="ECO:0000256" key="1">
    <source>
        <dbReference type="SAM" id="MobiDB-lite"/>
    </source>
</evidence>
<keyword evidence="3" id="KW-1185">Reference proteome</keyword>
<dbReference type="AlphaFoldDB" id="A0A1D2VIX7"/>
<gene>
    <name evidence="2" type="ORF">ASCRUDRAFT_75569</name>
</gene>
<organism evidence="2 3">
    <name type="scientific">Ascoidea rubescens DSM 1968</name>
    <dbReference type="NCBI Taxonomy" id="1344418"/>
    <lineage>
        <taxon>Eukaryota</taxon>
        <taxon>Fungi</taxon>
        <taxon>Dikarya</taxon>
        <taxon>Ascomycota</taxon>
        <taxon>Saccharomycotina</taxon>
        <taxon>Saccharomycetes</taxon>
        <taxon>Ascoideaceae</taxon>
        <taxon>Ascoidea</taxon>
    </lineage>
</organism>
<sequence length="56" mass="6494">MIKEEGRLRGLEEKYGQRSENNVKGDIVKKTVRGENGERGDEIKQWLSKAIHILRT</sequence>
<evidence type="ECO:0000313" key="3">
    <source>
        <dbReference type="Proteomes" id="UP000095038"/>
    </source>
</evidence>
<accession>A0A1D2VIX7</accession>
<dbReference type="EMBL" id="KV454479">
    <property type="protein sequence ID" value="ODV61578.1"/>
    <property type="molecule type" value="Genomic_DNA"/>
</dbReference>
<reference evidence="3" key="1">
    <citation type="submission" date="2016-05" db="EMBL/GenBank/DDBJ databases">
        <title>Comparative genomics of biotechnologically important yeasts.</title>
        <authorList>
            <consortium name="DOE Joint Genome Institute"/>
            <person name="Riley R."/>
            <person name="Haridas S."/>
            <person name="Wolfe K.H."/>
            <person name="Lopes M.R."/>
            <person name="Hittinger C.T."/>
            <person name="Goker M."/>
            <person name="Salamov A."/>
            <person name="Wisecaver J."/>
            <person name="Long T.M."/>
            <person name="Aerts A.L."/>
            <person name="Barry K."/>
            <person name="Choi C."/>
            <person name="Clum A."/>
            <person name="Coughlan A.Y."/>
            <person name="Deshpande S."/>
            <person name="Douglass A.P."/>
            <person name="Hanson S.J."/>
            <person name="Klenk H.-P."/>
            <person name="Labutti K."/>
            <person name="Lapidus A."/>
            <person name="Lindquist E."/>
            <person name="Lipzen A."/>
            <person name="Meier-Kolthoff J.P."/>
            <person name="Ohm R.A."/>
            <person name="Otillar R.P."/>
            <person name="Pangilinan J."/>
            <person name="Peng Y."/>
            <person name="Rokas A."/>
            <person name="Rosa C.A."/>
            <person name="Scheuner C."/>
            <person name="Sibirny A.A."/>
            <person name="Slot J.C."/>
            <person name="Stielow J.B."/>
            <person name="Sun H."/>
            <person name="Kurtzman C.P."/>
            <person name="Blackwell M."/>
            <person name="Grigoriev I.V."/>
            <person name="Jeffries T.W."/>
        </authorList>
    </citation>
    <scope>NUCLEOTIDE SEQUENCE [LARGE SCALE GENOMIC DNA]</scope>
    <source>
        <strain evidence="3">DSM 1968</strain>
    </source>
</reference>
<dbReference type="Proteomes" id="UP000095038">
    <property type="component" value="Unassembled WGS sequence"/>
</dbReference>
<proteinExistence type="predicted"/>
<dbReference type="RefSeq" id="XP_020047885.1">
    <property type="nucleotide sequence ID" value="XM_020193121.1"/>
</dbReference>
<name>A0A1D2VIX7_9ASCO</name>
<dbReference type="InParanoid" id="A0A1D2VIX7"/>